<gene>
    <name evidence="6" type="ORF">KSW38_19595</name>
</gene>
<dbReference type="PROSITE" id="PS51257">
    <property type="entry name" value="PROKAR_LIPOPROTEIN"/>
    <property type="match status" value="1"/>
</dbReference>
<protein>
    <submittedName>
        <fullName evidence="6">Substrate-binding domain-containing protein</fullName>
    </submittedName>
</protein>
<accession>A0ABS6I9V7</accession>
<evidence type="ECO:0000259" key="5">
    <source>
        <dbReference type="Pfam" id="PF13407"/>
    </source>
</evidence>
<name>A0ABS6I9V7_9MICC</name>
<dbReference type="Pfam" id="PF13407">
    <property type="entry name" value="Peripla_BP_4"/>
    <property type="match status" value="1"/>
</dbReference>
<organism evidence="6 7">
    <name type="scientific">Paenarthrobacter aromaticivorans</name>
    <dbReference type="NCBI Taxonomy" id="2849150"/>
    <lineage>
        <taxon>Bacteria</taxon>
        <taxon>Bacillati</taxon>
        <taxon>Actinomycetota</taxon>
        <taxon>Actinomycetes</taxon>
        <taxon>Micrococcales</taxon>
        <taxon>Micrococcaceae</taxon>
        <taxon>Paenarthrobacter</taxon>
    </lineage>
</organism>
<feature type="signal peptide" evidence="4">
    <location>
        <begin position="1"/>
        <end position="26"/>
    </location>
</feature>
<evidence type="ECO:0000256" key="3">
    <source>
        <dbReference type="SAM" id="MobiDB-lite"/>
    </source>
</evidence>
<dbReference type="EMBL" id="JAHOPC010000015">
    <property type="protein sequence ID" value="MBU8868503.1"/>
    <property type="molecule type" value="Genomic_DNA"/>
</dbReference>
<feature type="domain" description="Periplasmic binding protein" evidence="5">
    <location>
        <begin position="72"/>
        <end position="325"/>
    </location>
</feature>
<dbReference type="PANTHER" id="PTHR30036">
    <property type="entry name" value="D-XYLOSE-BINDING PERIPLASMIC PROTEIN"/>
    <property type="match status" value="1"/>
</dbReference>
<evidence type="ECO:0000256" key="4">
    <source>
        <dbReference type="SAM" id="SignalP"/>
    </source>
</evidence>
<keyword evidence="7" id="KW-1185">Reference proteome</keyword>
<comment type="similarity">
    <text evidence="2">Belongs to the bacterial solute-binding protein 2 family.</text>
</comment>
<dbReference type="RefSeq" id="WP_216926626.1">
    <property type="nucleotide sequence ID" value="NZ_JAHOPC010000015.1"/>
</dbReference>
<evidence type="ECO:0000256" key="2">
    <source>
        <dbReference type="ARBA" id="ARBA00007639"/>
    </source>
</evidence>
<evidence type="ECO:0000313" key="7">
    <source>
        <dbReference type="Proteomes" id="UP000824166"/>
    </source>
</evidence>
<keyword evidence="4" id="KW-0732">Signal</keyword>
<feature type="chain" id="PRO_5047054190" evidence="4">
    <location>
        <begin position="27"/>
        <end position="374"/>
    </location>
</feature>
<dbReference type="InterPro" id="IPR050555">
    <property type="entry name" value="Bact_Solute-Bind_Prot2"/>
</dbReference>
<comment type="caution">
    <text evidence="6">The sequence shown here is derived from an EMBL/GenBank/DDBJ whole genome shotgun (WGS) entry which is preliminary data.</text>
</comment>
<proteinExistence type="inferred from homology"/>
<feature type="region of interest" description="Disordered" evidence="3">
    <location>
        <begin position="28"/>
        <end position="64"/>
    </location>
</feature>
<evidence type="ECO:0000313" key="6">
    <source>
        <dbReference type="EMBL" id="MBU8868503.1"/>
    </source>
</evidence>
<sequence length="374" mass="39493">MRKQPKFTLGLGIALVITLAACSAQSGGSGPDTAGSATPSALSADVPTTEPSSIPMTEPLKERPAPGKKVIVQYCSAPTCARFNQGFEDAAKALGWTVETMVYDTNDMSASLRSAVVRHPDFIVTSGQPREALEAGLKDAHKAGIPVFVNSTDIQTDESAGLYAGVNMAPTTERSAEYLADWMMADSGSTANAVYFYLGDRPVQQASAAALKNRFAECAKCSLNLHSISLEEIGRGAVPASVVAFVQAHPEVKYVAFSFGDAATGVGAALASVGLADRLKLIVDGTTSPAVTQEMVHGTVSMMLPQAAHYMGWASVNQMARYAAGLPQPSEEERLMPAWVVETPEAAQTLIPKGGLWPGPSGFEEQFKKIWHVQ</sequence>
<dbReference type="Proteomes" id="UP000824166">
    <property type="component" value="Unassembled WGS sequence"/>
</dbReference>
<dbReference type="InterPro" id="IPR025997">
    <property type="entry name" value="SBP_2_dom"/>
</dbReference>
<reference evidence="6 7" key="1">
    <citation type="submission" date="2021-06" db="EMBL/GenBank/DDBJ databases">
        <authorList>
            <person name="Jeong J.W."/>
        </authorList>
    </citation>
    <scope>NUCLEOTIDE SEQUENCE [LARGE SCALE GENOMIC DNA]</scope>
    <source>
        <strain evidence="6 7">MMS21-TAE1-1</strain>
    </source>
</reference>
<dbReference type="PANTHER" id="PTHR30036:SF7">
    <property type="entry name" value="ABC TRANSPORTER PERIPLASMIC-BINDING PROTEIN YPHF"/>
    <property type="match status" value="1"/>
</dbReference>
<evidence type="ECO:0000256" key="1">
    <source>
        <dbReference type="ARBA" id="ARBA00004196"/>
    </source>
</evidence>
<comment type="subcellular location">
    <subcellularLocation>
        <location evidence="1">Cell envelope</location>
    </subcellularLocation>
</comment>